<dbReference type="PANTHER" id="PTHR42756">
    <property type="entry name" value="TRANSCRIPTIONAL REGULATOR, MARR"/>
    <property type="match status" value="1"/>
</dbReference>
<feature type="domain" description="HTH marR-type" evidence="4">
    <location>
        <begin position="1"/>
        <end position="137"/>
    </location>
</feature>
<dbReference type="PROSITE" id="PS50995">
    <property type="entry name" value="HTH_MARR_2"/>
    <property type="match status" value="1"/>
</dbReference>
<dbReference type="InterPro" id="IPR036390">
    <property type="entry name" value="WH_DNA-bd_sf"/>
</dbReference>
<dbReference type="STRING" id="1390249.BHU72_05915"/>
<reference evidence="5 6" key="1">
    <citation type="submission" date="2016-09" db="EMBL/GenBank/DDBJ databases">
        <title>Desulfuribacillus arsenicus sp. nov., an obligately anaerobic, dissimilatory arsenic- and antimonate-reducing bacterium isolated from anoxic sediments.</title>
        <authorList>
            <person name="Abin C.A."/>
            <person name="Hollibaugh J.T."/>
        </authorList>
    </citation>
    <scope>NUCLEOTIDE SEQUENCE [LARGE SCALE GENOMIC DNA]</scope>
    <source>
        <strain evidence="5 6">MLFW-2</strain>
    </source>
</reference>
<gene>
    <name evidence="5" type="ORF">BHU72_05915</name>
</gene>
<keyword evidence="1" id="KW-0805">Transcription regulation</keyword>
<evidence type="ECO:0000259" key="4">
    <source>
        <dbReference type="PROSITE" id="PS50995"/>
    </source>
</evidence>
<dbReference type="OrthoDB" id="166070at2"/>
<evidence type="ECO:0000256" key="2">
    <source>
        <dbReference type="ARBA" id="ARBA00023125"/>
    </source>
</evidence>
<dbReference type="InterPro" id="IPR000835">
    <property type="entry name" value="HTH_MarR-typ"/>
</dbReference>
<sequence>MNNTLELLFSGQQFKKLYEKKCHQISEKYGLTKLEIEILLFLENNKQYDTAKDIVDLKFFAKSHVSKAITSLITKGYLHSNHDSMDRRCVHLKISDYAKPLLEEAKEMRKNLLMIIFKDISLEERKLMAIVAKKLSKNINEAIENEE</sequence>
<proteinExistence type="predicted"/>
<dbReference type="AlphaFoldDB" id="A0A1E5L4V6"/>
<dbReference type="PANTHER" id="PTHR42756:SF1">
    <property type="entry name" value="TRANSCRIPTIONAL REPRESSOR OF EMRAB OPERON"/>
    <property type="match status" value="1"/>
</dbReference>
<dbReference type="SMART" id="SM00347">
    <property type="entry name" value="HTH_MARR"/>
    <property type="match status" value="1"/>
</dbReference>
<keyword evidence="6" id="KW-1185">Reference proteome</keyword>
<evidence type="ECO:0000256" key="3">
    <source>
        <dbReference type="ARBA" id="ARBA00023163"/>
    </source>
</evidence>
<accession>A0A1E5L4V6</accession>
<evidence type="ECO:0000313" key="5">
    <source>
        <dbReference type="EMBL" id="OEH85146.1"/>
    </source>
</evidence>
<dbReference type="InterPro" id="IPR036388">
    <property type="entry name" value="WH-like_DNA-bd_sf"/>
</dbReference>
<name>A0A1E5L4V6_9FIRM</name>
<dbReference type="Gene3D" id="1.10.10.10">
    <property type="entry name" value="Winged helix-like DNA-binding domain superfamily/Winged helix DNA-binding domain"/>
    <property type="match status" value="1"/>
</dbReference>
<keyword evidence="3" id="KW-0804">Transcription</keyword>
<dbReference type="SUPFAM" id="SSF46785">
    <property type="entry name" value="Winged helix' DNA-binding domain"/>
    <property type="match status" value="1"/>
</dbReference>
<dbReference type="GO" id="GO:0003700">
    <property type="term" value="F:DNA-binding transcription factor activity"/>
    <property type="evidence" value="ECO:0007669"/>
    <property type="project" value="InterPro"/>
</dbReference>
<dbReference type="Pfam" id="PF13463">
    <property type="entry name" value="HTH_27"/>
    <property type="match status" value="1"/>
</dbReference>
<comment type="caution">
    <text evidence="5">The sequence shown here is derived from an EMBL/GenBank/DDBJ whole genome shotgun (WGS) entry which is preliminary data.</text>
</comment>
<dbReference type="Proteomes" id="UP000095255">
    <property type="component" value="Unassembled WGS sequence"/>
</dbReference>
<dbReference type="RefSeq" id="WP_069702473.1">
    <property type="nucleotide sequence ID" value="NZ_MJAT01000033.1"/>
</dbReference>
<organism evidence="5 6">
    <name type="scientific">Desulfuribacillus stibiiarsenatis</name>
    <dbReference type="NCBI Taxonomy" id="1390249"/>
    <lineage>
        <taxon>Bacteria</taxon>
        <taxon>Bacillati</taxon>
        <taxon>Bacillota</taxon>
        <taxon>Desulfuribacillia</taxon>
        <taxon>Desulfuribacillales</taxon>
        <taxon>Desulfuribacillaceae</taxon>
        <taxon>Desulfuribacillus</taxon>
    </lineage>
</organism>
<protein>
    <recommendedName>
        <fullName evidence="4">HTH marR-type domain-containing protein</fullName>
    </recommendedName>
</protein>
<evidence type="ECO:0000313" key="6">
    <source>
        <dbReference type="Proteomes" id="UP000095255"/>
    </source>
</evidence>
<keyword evidence="2" id="KW-0238">DNA-binding</keyword>
<dbReference type="EMBL" id="MJAT01000033">
    <property type="protein sequence ID" value="OEH85146.1"/>
    <property type="molecule type" value="Genomic_DNA"/>
</dbReference>
<dbReference type="GO" id="GO:0003677">
    <property type="term" value="F:DNA binding"/>
    <property type="evidence" value="ECO:0007669"/>
    <property type="project" value="UniProtKB-KW"/>
</dbReference>
<evidence type="ECO:0000256" key="1">
    <source>
        <dbReference type="ARBA" id="ARBA00023015"/>
    </source>
</evidence>